<protein>
    <recommendedName>
        <fullName evidence="3 7">DNA replication regulator SLD2</fullName>
    </recommendedName>
</protein>
<evidence type="ECO:0000256" key="3">
    <source>
        <dbReference type="ARBA" id="ARBA00018363"/>
    </source>
</evidence>
<organism evidence="9 10">
    <name type="scientific">Naumovozyma castellii</name>
    <name type="common">Yeast</name>
    <name type="synonym">Saccharomyces castellii</name>
    <dbReference type="NCBI Taxonomy" id="27288"/>
    <lineage>
        <taxon>Eukaryota</taxon>
        <taxon>Fungi</taxon>
        <taxon>Dikarya</taxon>
        <taxon>Ascomycota</taxon>
        <taxon>Saccharomycotina</taxon>
        <taxon>Saccharomycetes</taxon>
        <taxon>Saccharomycetales</taxon>
        <taxon>Saccharomycetaceae</taxon>
        <taxon>Naumovozyma</taxon>
    </lineage>
</organism>
<name>G0V6B6_NAUCA</name>
<accession>G0V6B6</accession>
<dbReference type="GO" id="GO:0006270">
    <property type="term" value="P:DNA replication initiation"/>
    <property type="evidence" value="ECO:0007669"/>
    <property type="project" value="UniProtKB-UniRule"/>
</dbReference>
<proteinExistence type="inferred from homology"/>
<evidence type="ECO:0000256" key="6">
    <source>
        <dbReference type="ARBA" id="ARBA00023306"/>
    </source>
</evidence>
<evidence type="ECO:0000256" key="7">
    <source>
        <dbReference type="RuleBase" id="RU367067"/>
    </source>
</evidence>
<evidence type="ECO:0000256" key="5">
    <source>
        <dbReference type="ARBA" id="ARBA00023242"/>
    </source>
</evidence>
<dbReference type="PANTHER" id="PTHR28124:SF1">
    <property type="entry name" value="DNA REPLICATION REGULATOR SLD2"/>
    <property type="match status" value="1"/>
</dbReference>
<dbReference type="GO" id="GO:0033314">
    <property type="term" value="P:mitotic DNA replication checkpoint signaling"/>
    <property type="evidence" value="ECO:0007669"/>
    <property type="project" value="EnsemblFungi"/>
</dbReference>
<keyword evidence="5 7" id="KW-0539">Nucleus</keyword>
<feature type="compositionally biased region" description="Low complexity" evidence="8">
    <location>
        <begin position="40"/>
        <end position="58"/>
    </location>
</feature>
<comment type="subcellular location">
    <subcellularLocation>
        <location evidence="1 7">Nucleus</location>
    </subcellularLocation>
</comment>
<dbReference type="Gene3D" id="1.10.10.1460">
    <property type="match status" value="1"/>
</dbReference>
<dbReference type="PANTHER" id="PTHR28124">
    <property type="entry name" value="DNA REPLICATION REGULATOR SLD2"/>
    <property type="match status" value="1"/>
</dbReference>
<dbReference type="GO" id="GO:0031333">
    <property type="term" value="P:negative regulation of protein-containing complex assembly"/>
    <property type="evidence" value="ECO:0007669"/>
    <property type="project" value="EnsemblFungi"/>
</dbReference>
<keyword evidence="4 7" id="KW-0235">DNA replication</keyword>
<feature type="region of interest" description="Disordered" evidence="8">
    <location>
        <begin position="19"/>
        <end position="78"/>
    </location>
</feature>
<keyword evidence="6 7" id="KW-0131">Cell cycle</keyword>
<dbReference type="InParanoid" id="G0V6B6"/>
<feature type="compositionally biased region" description="Acidic residues" evidence="8">
    <location>
        <begin position="316"/>
        <end position="328"/>
    </location>
</feature>
<dbReference type="Pfam" id="PF11719">
    <property type="entry name" value="Drc1-Sld2"/>
    <property type="match status" value="1"/>
</dbReference>
<reference key="2">
    <citation type="submission" date="2011-08" db="EMBL/GenBank/DDBJ databases">
        <title>Genome sequence of Naumovozyma castellii.</title>
        <authorList>
            <person name="Gordon J.L."/>
            <person name="Armisen D."/>
            <person name="Proux-Wera E."/>
            <person name="OhEigeartaigh S.S."/>
            <person name="Byrne K.P."/>
            <person name="Wolfe K.H."/>
        </authorList>
    </citation>
    <scope>NUCLEOTIDE SEQUENCE</scope>
    <source>
        <strain>Type strain:CBS 4309</strain>
    </source>
</reference>
<dbReference type="Proteomes" id="UP000001640">
    <property type="component" value="Chromosome 1"/>
</dbReference>
<sequence length="367" mass="42242">MSLPQLKIELKNWEHTFIKQNNRPPTKNDIKKNPHIKAMYKSYSQLKSSSSSSSSSSQPHETPQKTTTQDPDAGLVQLGPTPQIYGKAMSIFEMMVSPIKQTQPSDVATTPATDVTDVESPPREDHDQDQGPMMMQVPSLSPPIVRSKWGPNSPLKMNDIVKISINLNKRIERVNLTPNKMGVDANVESPSPIVKNLKFKQKSLKQLDKEYKDILKELKLDKPNDNNNDEDKETDVISGVAIRDIFNEDEEETTTTTRLTYGPKPKRRKIIRRLDVAENEQKVVPKNIHKELLKLKKRQVSALLTEDENHSKTSDLEDETTSEEEEKEDLPVKRQKKKRPKKYNLVSNNFRRLKLPRKNRRWPGRRR</sequence>
<reference evidence="10" key="1">
    <citation type="journal article" date="2011" name="Proc. Natl. Acad. Sci. U.S.A.">
        <title>Evolutionary erosion of yeast sex chromosomes by mating-type switching accidents.</title>
        <authorList>
            <person name="Gordon J.L."/>
            <person name="Armisen D."/>
            <person name="Proux-Wera E."/>
            <person name="Oheigeartaigh S.S."/>
            <person name="Byrne K.P."/>
            <person name="Wolfe K.H."/>
        </authorList>
    </citation>
    <scope>NUCLEOTIDE SEQUENCE [LARGE SCALE GENOMIC DNA]</scope>
    <source>
        <strain evidence="10">ATCC 76901 / BCRC 22586 / CBS 4309 / NBRC 1992 / NRRL Y-12630</strain>
    </source>
</reference>
<dbReference type="HOGENOM" id="CLU_057728_0_0_1"/>
<dbReference type="FunFam" id="1.10.10.1460:FF:000001">
    <property type="entry name" value="DNA replication regulator Sld2"/>
    <property type="match status" value="1"/>
</dbReference>
<dbReference type="GeneID" id="96900493"/>
<comment type="function">
    <text evidence="7">Has a role in the initiation of DNA replication. Required at S-phase checkpoint.</text>
</comment>
<evidence type="ECO:0000256" key="2">
    <source>
        <dbReference type="ARBA" id="ARBA00007276"/>
    </source>
</evidence>
<dbReference type="GO" id="GO:0031261">
    <property type="term" value="C:DNA replication preinitiation complex"/>
    <property type="evidence" value="ECO:0007669"/>
    <property type="project" value="EnsemblFungi"/>
</dbReference>
<feature type="region of interest" description="Disordered" evidence="8">
    <location>
        <begin position="102"/>
        <end position="131"/>
    </location>
</feature>
<feature type="compositionally biased region" description="Basic residues" evidence="8">
    <location>
        <begin position="351"/>
        <end position="367"/>
    </location>
</feature>
<dbReference type="KEGG" id="ncs:NCAS_0A04500"/>
<keyword evidence="10" id="KW-1185">Reference proteome</keyword>
<feature type="region of interest" description="Disordered" evidence="8">
    <location>
        <begin position="304"/>
        <end position="367"/>
    </location>
</feature>
<evidence type="ECO:0000256" key="4">
    <source>
        <dbReference type="ARBA" id="ARBA00022705"/>
    </source>
</evidence>
<comment type="similarity">
    <text evidence="2 7">Belongs to the SLD2 family.</text>
</comment>
<dbReference type="GO" id="GO:0003697">
    <property type="term" value="F:single-stranded DNA binding"/>
    <property type="evidence" value="ECO:0007669"/>
    <property type="project" value="EnsemblFungi"/>
</dbReference>
<dbReference type="RefSeq" id="XP_003673395.1">
    <property type="nucleotide sequence ID" value="XM_003673347.1"/>
</dbReference>
<gene>
    <name evidence="9" type="primary">NCAS0A04500</name>
    <name evidence="9" type="ordered locus">NCAS_0A04500</name>
</gene>
<feature type="compositionally biased region" description="Polar residues" evidence="8">
    <location>
        <begin position="59"/>
        <end position="70"/>
    </location>
</feature>
<dbReference type="EMBL" id="HE576752">
    <property type="protein sequence ID" value="CCC67008.1"/>
    <property type="molecule type" value="Genomic_DNA"/>
</dbReference>
<evidence type="ECO:0000313" key="10">
    <source>
        <dbReference type="Proteomes" id="UP000001640"/>
    </source>
</evidence>
<feature type="compositionally biased region" description="Low complexity" evidence="8">
    <location>
        <begin position="106"/>
        <end position="115"/>
    </location>
</feature>
<evidence type="ECO:0000256" key="8">
    <source>
        <dbReference type="SAM" id="MobiDB-lite"/>
    </source>
</evidence>
<dbReference type="GO" id="GO:1902977">
    <property type="term" value="P:mitotic DNA replication preinitiation complex assembly"/>
    <property type="evidence" value="ECO:0007669"/>
    <property type="project" value="TreeGrafter"/>
</dbReference>
<dbReference type="GO" id="GO:0003688">
    <property type="term" value="F:DNA replication origin binding"/>
    <property type="evidence" value="ECO:0007669"/>
    <property type="project" value="EnsemblFungi"/>
</dbReference>
<evidence type="ECO:0000256" key="1">
    <source>
        <dbReference type="ARBA" id="ARBA00004123"/>
    </source>
</evidence>
<dbReference type="AlphaFoldDB" id="G0V6B6"/>
<feature type="compositionally biased region" description="Basic residues" evidence="8">
    <location>
        <begin position="333"/>
        <end position="342"/>
    </location>
</feature>
<dbReference type="GO" id="GO:0000727">
    <property type="term" value="P:double-strand break repair via break-induced replication"/>
    <property type="evidence" value="ECO:0007669"/>
    <property type="project" value="EnsemblFungi"/>
</dbReference>
<dbReference type="InterPro" id="IPR040203">
    <property type="entry name" value="Sld2"/>
</dbReference>
<dbReference type="InterPro" id="IPR021110">
    <property type="entry name" value="DNA_rep_checkpnt_protein"/>
</dbReference>
<dbReference type="FunCoup" id="G0V6B6">
    <property type="interactions" value="68"/>
</dbReference>
<dbReference type="eggNOG" id="ENOG502SCF7">
    <property type="taxonomic scope" value="Eukaryota"/>
</dbReference>
<dbReference type="CDD" id="cd22289">
    <property type="entry name" value="RecQL4_SLD2_NTD"/>
    <property type="match status" value="1"/>
</dbReference>
<evidence type="ECO:0000313" key="9">
    <source>
        <dbReference type="EMBL" id="CCC67008.1"/>
    </source>
</evidence>
<feature type="compositionally biased region" description="Basic and acidic residues" evidence="8">
    <location>
        <begin position="120"/>
        <end position="129"/>
    </location>
</feature>
<dbReference type="OMA" id="TWEHDFI"/>
<dbReference type="OrthoDB" id="8775810at2759"/>